<dbReference type="InterPro" id="IPR004143">
    <property type="entry name" value="BPL_LPL_catalytic"/>
</dbReference>
<dbReference type="GO" id="GO:0004077">
    <property type="term" value="F:biotin--[biotin carboxyl-carrier protein] ligase activity"/>
    <property type="evidence" value="ECO:0007669"/>
    <property type="project" value="UniProtKB-UniRule"/>
</dbReference>
<dbReference type="Pfam" id="PF02237">
    <property type="entry name" value="BPL_C"/>
    <property type="match status" value="1"/>
</dbReference>
<evidence type="ECO:0000256" key="1">
    <source>
        <dbReference type="ARBA" id="ARBA00022598"/>
    </source>
</evidence>
<evidence type="ECO:0000256" key="4">
    <source>
        <dbReference type="ARBA" id="ARBA00023125"/>
    </source>
</evidence>
<keyword evidence="3 6" id="KW-0067">ATP-binding</keyword>
<dbReference type="PANTHER" id="PTHR12835:SF5">
    <property type="entry name" value="BIOTIN--PROTEIN LIGASE"/>
    <property type="match status" value="1"/>
</dbReference>
<feature type="DNA-binding region" description="H-T-H motif" evidence="6">
    <location>
        <begin position="22"/>
        <end position="41"/>
    </location>
</feature>
<dbReference type="CDD" id="cd16442">
    <property type="entry name" value="BPL"/>
    <property type="match status" value="1"/>
</dbReference>
<keyword evidence="5 6" id="KW-0092">Biotin</keyword>
<keyword evidence="9" id="KW-1185">Reference proteome</keyword>
<dbReference type="CDD" id="cd00090">
    <property type="entry name" value="HTH_ARSR"/>
    <property type="match status" value="1"/>
</dbReference>
<keyword evidence="6" id="KW-0678">Repressor</keyword>
<dbReference type="Gene3D" id="3.30.930.10">
    <property type="entry name" value="Bira Bifunctional Protein, Domain 2"/>
    <property type="match status" value="1"/>
</dbReference>
<comment type="catalytic activity">
    <reaction evidence="6">
        <text>biotin + L-lysyl-[protein] + ATP = N(6)-biotinyl-L-lysyl-[protein] + AMP + diphosphate + H(+)</text>
        <dbReference type="Rhea" id="RHEA:11756"/>
        <dbReference type="Rhea" id="RHEA-COMP:9752"/>
        <dbReference type="Rhea" id="RHEA-COMP:10505"/>
        <dbReference type="ChEBI" id="CHEBI:15378"/>
        <dbReference type="ChEBI" id="CHEBI:29969"/>
        <dbReference type="ChEBI" id="CHEBI:30616"/>
        <dbReference type="ChEBI" id="CHEBI:33019"/>
        <dbReference type="ChEBI" id="CHEBI:57586"/>
        <dbReference type="ChEBI" id="CHEBI:83144"/>
        <dbReference type="ChEBI" id="CHEBI:456215"/>
        <dbReference type="EC" id="6.3.4.15"/>
    </reaction>
</comment>
<accession>A0A1I2LC49</accession>
<dbReference type="GO" id="GO:0003677">
    <property type="term" value="F:DNA binding"/>
    <property type="evidence" value="ECO:0007669"/>
    <property type="project" value="UniProtKB-UniRule"/>
</dbReference>
<dbReference type="EC" id="6.3.4.15" evidence="6"/>
<gene>
    <name evidence="6" type="primary">birA</name>
    <name evidence="8" type="ORF">SAMN04488025_104181</name>
</gene>
<comment type="function">
    <text evidence="6">Acts both as a biotin--[acetyl-CoA-carboxylase] ligase and a repressor.</text>
</comment>
<feature type="binding site" evidence="6">
    <location>
        <begin position="121"/>
        <end position="123"/>
    </location>
    <ligand>
        <name>biotin</name>
        <dbReference type="ChEBI" id="CHEBI:57586"/>
    </ligand>
</feature>
<dbReference type="InterPro" id="IPR030855">
    <property type="entry name" value="Bifunct_BirA"/>
</dbReference>
<dbReference type="SUPFAM" id="SSF50037">
    <property type="entry name" value="C-terminal domain of transcriptional repressors"/>
    <property type="match status" value="1"/>
</dbReference>
<dbReference type="InterPro" id="IPR004408">
    <property type="entry name" value="Biotin_CoA_COase_ligase"/>
</dbReference>
<name>A0A1I2LC49_9BACL</name>
<evidence type="ECO:0000313" key="8">
    <source>
        <dbReference type="EMBL" id="SFF76060.1"/>
    </source>
</evidence>
<sequence>MGGTRQQILAMMIEKGDGYVSGEEISRKLGLSRTAVWKHIEELRREGYQIEARQRSGYRLVFRPDRILQEEIACHLSTRSFGRVLRTLKTVDSTQKVAHQWAREGAPEGAAVIAEEQTAGRGRLGRSWHSPPGSGIWMSLILRPPIPIARAPQLTLMASVGIARALIDMTHLPVRIKWPNDLLIRDKKVCGILTELRGEQDRVHYAVLGAGINVNIDGEAWPPDLKGKVTSLSAEAGRAFRRSPLIAAMLKELEAIYEKYLEQGFSAVHKEWERLSGILGRPVKVRNASGEVSGIARGLNGDGALLLDTEEGLIPIYSAEIIEGCQSRSF</sequence>
<dbReference type="Proteomes" id="UP000198661">
    <property type="component" value="Unassembled WGS sequence"/>
</dbReference>
<evidence type="ECO:0000256" key="5">
    <source>
        <dbReference type="ARBA" id="ARBA00023267"/>
    </source>
</evidence>
<evidence type="ECO:0000256" key="2">
    <source>
        <dbReference type="ARBA" id="ARBA00022741"/>
    </source>
</evidence>
<dbReference type="PROSITE" id="PS51733">
    <property type="entry name" value="BPL_LPL_CATALYTIC"/>
    <property type="match status" value="1"/>
</dbReference>
<dbReference type="Gene3D" id="1.10.10.10">
    <property type="entry name" value="Winged helix-like DNA-binding domain superfamily/Winged helix DNA-binding domain"/>
    <property type="match status" value="1"/>
</dbReference>
<dbReference type="EMBL" id="FOOK01000004">
    <property type="protein sequence ID" value="SFF76060.1"/>
    <property type="molecule type" value="Genomic_DNA"/>
</dbReference>
<dbReference type="GO" id="GO:0005737">
    <property type="term" value="C:cytoplasm"/>
    <property type="evidence" value="ECO:0007669"/>
    <property type="project" value="TreeGrafter"/>
</dbReference>
<dbReference type="InterPro" id="IPR036390">
    <property type="entry name" value="WH_DNA-bd_sf"/>
</dbReference>
<dbReference type="GO" id="GO:0009249">
    <property type="term" value="P:protein lipoylation"/>
    <property type="evidence" value="ECO:0007669"/>
    <property type="project" value="UniProtKB-ARBA"/>
</dbReference>
<organism evidence="8 9">
    <name type="scientific">Planifilum fulgidum</name>
    <dbReference type="NCBI Taxonomy" id="201973"/>
    <lineage>
        <taxon>Bacteria</taxon>
        <taxon>Bacillati</taxon>
        <taxon>Bacillota</taxon>
        <taxon>Bacilli</taxon>
        <taxon>Bacillales</taxon>
        <taxon>Thermoactinomycetaceae</taxon>
        <taxon>Planifilum</taxon>
    </lineage>
</organism>
<dbReference type="Pfam" id="PF08279">
    <property type="entry name" value="HTH_11"/>
    <property type="match status" value="1"/>
</dbReference>
<evidence type="ECO:0000256" key="6">
    <source>
        <dbReference type="HAMAP-Rule" id="MF_00978"/>
    </source>
</evidence>
<evidence type="ECO:0000313" key="9">
    <source>
        <dbReference type="Proteomes" id="UP000198661"/>
    </source>
</evidence>
<dbReference type="SUPFAM" id="SSF55681">
    <property type="entry name" value="Class II aaRS and biotin synthetases"/>
    <property type="match status" value="1"/>
</dbReference>
<keyword evidence="2 6" id="KW-0547">Nucleotide-binding</keyword>
<keyword evidence="6" id="KW-0805">Transcription regulation</keyword>
<dbReference type="InterPro" id="IPR008988">
    <property type="entry name" value="Transcriptional_repressor_C"/>
</dbReference>
<feature type="binding site" evidence="6">
    <location>
        <position position="117"/>
    </location>
    <ligand>
        <name>biotin</name>
        <dbReference type="ChEBI" id="CHEBI:57586"/>
    </ligand>
</feature>
<dbReference type="GO" id="GO:0006355">
    <property type="term" value="P:regulation of DNA-templated transcription"/>
    <property type="evidence" value="ECO:0007669"/>
    <property type="project" value="UniProtKB-UniRule"/>
</dbReference>
<dbReference type="GO" id="GO:0005524">
    <property type="term" value="F:ATP binding"/>
    <property type="evidence" value="ECO:0007669"/>
    <property type="project" value="UniProtKB-UniRule"/>
</dbReference>
<keyword evidence="6" id="KW-0804">Transcription</keyword>
<evidence type="ECO:0000259" key="7">
    <source>
        <dbReference type="PROSITE" id="PS51733"/>
    </source>
</evidence>
<dbReference type="InterPro" id="IPR045864">
    <property type="entry name" value="aa-tRNA-synth_II/BPL/LPL"/>
</dbReference>
<evidence type="ECO:0000256" key="3">
    <source>
        <dbReference type="ARBA" id="ARBA00022840"/>
    </source>
</evidence>
<dbReference type="Gene3D" id="2.30.30.100">
    <property type="match status" value="1"/>
</dbReference>
<dbReference type="NCBIfam" id="TIGR00121">
    <property type="entry name" value="birA_ligase"/>
    <property type="match status" value="1"/>
</dbReference>
<dbReference type="PANTHER" id="PTHR12835">
    <property type="entry name" value="BIOTIN PROTEIN LIGASE"/>
    <property type="match status" value="1"/>
</dbReference>
<comment type="similarity">
    <text evidence="6">Belongs to the biotin--protein ligase family.</text>
</comment>
<dbReference type="GO" id="GO:0016740">
    <property type="term" value="F:transferase activity"/>
    <property type="evidence" value="ECO:0007669"/>
    <property type="project" value="UniProtKB-ARBA"/>
</dbReference>
<feature type="domain" description="BPL/LPL catalytic" evidence="7">
    <location>
        <begin position="70"/>
        <end position="261"/>
    </location>
</feature>
<dbReference type="InterPro" id="IPR003142">
    <property type="entry name" value="BPL_C"/>
</dbReference>
<dbReference type="Pfam" id="PF03099">
    <property type="entry name" value="BPL_LplA_LipB"/>
    <property type="match status" value="1"/>
</dbReference>
<proteinExistence type="inferred from homology"/>
<keyword evidence="1 6" id="KW-0436">Ligase</keyword>
<protein>
    <recommendedName>
        <fullName evidence="6">Bifunctional ligase/repressor BirA</fullName>
    </recommendedName>
    <alternativeName>
        <fullName evidence="6">Biotin--[acetyl-CoA-carboxylase] ligase</fullName>
        <ecNumber evidence="6">6.3.4.15</ecNumber>
    </alternativeName>
    <alternativeName>
        <fullName evidence="6">Biotin--protein ligase</fullName>
    </alternativeName>
    <alternativeName>
        <fullName evidence="6">Biotin-[acetyl-CoA carboxylase] synthetase</fullName>
    </alternativeName>
</protein>
<dbReference type="InterPro" id="IPR036388">
    <property type="entry name" value="WH-like_DNA-bd_sf"/>
</dbReference>
<dbReference type="RefSeq" id="WP_092036024.1">
    <property type="nucleotide sequence ID" value="NZ_FOOK01000004.1"/>
</dbReference>
<dbReference type="AlphaFoldDB" id="A0A1I2LC49"/>
<dbReference type="InterPro" id="IPR011991">
    <property type="entry name" value="ArsR-like_HTH"/>
</dbReference>
<feature type="binding site" evidence="6">
    <location>
        <position position="188"/>
    </location>
    <ligand>
        <name>biotin</name>
        <dbReference type="ChEBI" id="CHEBI:57586"/>
    </ligand>
</feature>
<dbReference type="OrthoDB" id="9807064at2"/>
<dbReference type="STRING" id="201973.SAMN04488025_104181"/>
<comment type="caution">
    <text evidence="6">Lacks conserved residue(s) required for the propagation of feature annotation.</text>
</comment>
<keyword evidence="4 6" id="KW-0238">DNA-binding</keyword>
<dbReference type="HAMAP" id="MF_00978">
    <property type="entry name" value="Bifunct_BirA"/>
    <property type="match status" value="1"/>
</dbReference>
<reference evidence="8 9" key="1">
    <citation type="submission" date="2016-10" db="EMBL/GenBank/DDBJ databases">
        <authorList>
            <person name="de Groot N.N."/>
        </authorList>
    </citation>
    <scope>NUCLEOTIDE SEQUENCE [LARGE SCALE GENOMIC DNA]</scope>
    <source>
        <strain evidence="8 9">DSM 44945</strain>
    </source>
</reference>
<dbReference type="SUPFAM" id="SSF46785">
    <property type="entry name" value="Winged helix' DNA-binding domain"/>
    <property type="match status" value="1"/>
</dbReference>
<dbReference type="InterPro" id="IPR013196">
    <property type="entry name" value="HTH_11"/>
</dbReference>